<dbReference type="InterPro" id="IPR052513">
    <property type="entry name" value="Thioester_dehydratase-like"/>
</dbReference>
<dbReference type="AlphaFoldDB" id="A0A0G0Q162"/>
<feature type="domain" description="ChsH2 C-terminal OB-fold" evidence="1">
    <location>
        <begin position="23"/>
        <end position="81"/>
    </location>
</feature>
<evidence type="ECO:0000313" key="2">
    <source>
        <dbReference type="EMBL" id="KKR34084.1"/>
    </source>
</evidence>
<dbReference type="InterPro" id="IPR012340">
    <property type="entry name" value="NA-bd_OB-fold"/>
</dbReference>
<evidence type="ECO:0000313" key="3">
    <source>
        <dbReference type="Proteomes" id="UP000034539"/>
    </source>
</evidence>
<sequence length="104" mass="11772">MIGNSPVKVWRSQKEVGKLLALSGKIISFTLIRLPPLGFEQQAPYPLILVKLETGKMFTGQLVDHKAEDLKVGVEVETVFRRINSRETEGVIRYGIKLRPVQNR</sequence>
<accession>A0A0G0Q162</accession>
<proteinExistence type="predicted"/>
<dbReference type="PANTHER" id="PTHR34075:SF5">
    <property type="entry name" value="BLR3430 PROTEIN"/>
    <property type="match status" value="1"/>
</dbReference>
<evidence type="ECO:0000259" key="1">
    <source>
        <dbReference type="Pfam" id="PF01796"/>
    </source>
</evidence>
<organism evidence="2 3">
    <name type="scientific">Candidatus Gottesmanbacteria bacterium GW2011_GWC2_39_8</name>
    <dbReference type="NCBI Taxonomy" id="1618450"/>
    <lineage>
        <taxon>Bacteria</taxon>
        <taxon>Candidatus Gottesmaniibacteriota</taxon>
    </lineage>
</organism>
<dbReference type="Pfam" id="PF01796">
    <property type="entry name" value="OB_ChsH2_C"/>
    <property type="match status" value="1"/>
</dbReference>
<dbReference type="Proteomes" id="UP000034539">
    <property type="component" value="Unassembled WGS sequence"/>
</dbReference>
<comment type="caution">
    <text evidence="2">The sequence shown here is derived from an EMBL/GenBank/DDBJ whole genome shotgun (WGS) entry which is preliminary data.</text>
</comment>
<protein>
    <recommendedName>
        <fullName evidence="1">ChsH2 C-terminal OB-fold domain-containing protein</fullName>
    </recommendedName>
</protein>
<reference evidence="2 3" key="1">
    <citation type="journal article" date="2015" name="Nature">
        <title>rRNA introns, odd ribosomes, and small enigmatic genomes across a large radiation of phyla.</title>
        <authorList>
            <person name="Brown C.T."/>
            <person name="Hug L.A."/>
            <person name="Thomas B.C."/>
            <person name="Sharon I."/>
            <person name="Castelle C.J."/>
            <person name="Singh A."/>
            <person name="Wilkins M.J."/>
            <person name="Williams K.H."/>
            <person name="Banfield J.F."/>
        </authorList>
    </citation>
    <scope>NUCLEOTIDE SEQUENCE [LARGE SCALE GENOMIC DNA]</scope>
</reference>
<dbReference type="PANTHER" id="PTHR34075">
    <property type="entry name" value="BLR3430 PROTEIN"/>
    <property type="match status" value="1"/>
</dbReference>
<gene>
    <name evidence="2" type="ORF">UT63_C0006G0002</name>
</gene>
<dbReference type="SUPFAM" id="SSF50249">
    <property type="entry name" value="Nucleic acid-binding proteins"/>
    <property type="match status" value="1"/>
</dbReference>
<name>A0A0G0Q162_9BACT</name>
<dbReference type="InterPro" id="IPR002878">
    <property type="entry name" value="ChsH2_C"/>
</dbReference>
<dbReference type="EMBL" id="LBXN01000006">
    <property type="protein sequence ID" value="KKR34084.1"/>
    <property type="molecule type" value="Genomic_DNA"/>
</dbReference>